<dbReference type="Proteomes" id="UP000789901">
    <property type="component" value="Unassembled WGS sequence"/>
</dbReference>
<reference evidence="1 2" key="1">
    <citation type="submission" date="2021-06" db="EMBL/GenBank/DDBJ databases">
        <authorList>
            <person name="Kallberg Y."/>
            <person name="Tangrot J."/>
            <person name="Rosling A."/>
        </authorList>
    </citation>
    <scope>NUCLEOTIDE SEQUENCE [LARGE SCALE GENOMIC DNA]</scope>
    <source>
        <strain evidence="1 2">120-4 pot B 10/14</strain>
    </source>
</reference>
<dbReference type="Gene3D" id="3.80.10.10">
    <property type="entry name" value="Ribonuclease Inhibitor"/>
    <property type="match status" value="1"/>
</dbReference>
<dbReference type="EMBL" id="CAJVQB010035618">
    <property type="protein sequence ID" value="CAG8822781.1"/>
    <property type="molecule type" value="Genomic_DNA"/>
</dbReference>
<name>A0ABN7W974_GIGMA</name>
<dbReference type="SUPFAM" id="SSF52047">
    <property type="entry name" value="RNI-like"/>
    <property type="match status" value="1"/>
</dbReference>
<sequence length="93" mass="10051">LNSSRLKLNHTKNAELNRLRIEVIEAIVNELHTNDINTKLSHLNLDGSPARSEGASSALFSGVKELACVRYKNSTLKVLLIAGNNVGSKGGQQ</sequence>
<dbReference type="InterPro" id="IPR032675">
    <property type="entry name" value="LRR_dom_sf"/>
</dbReference>
<feature type="non-terminal residue" evidence="1">
    <location>
        <position position="1"/>
    </location>
</feature>
<gene>
    <name evidence="1" type="ORF">GMARGA_LOCUS28173</name>
</gene>
<organism evidence="1 2">
    <name type="scientific">Gigaspora margarita</name>
    <dbReference type="NCBI Taxonomy" id="4874"/>
    <lineage>
        <taxon>Eukaryota</taxon>
        <taxon>Fungi</taxon>
        <taxon>Fungi incertae sedis</taxon>
        <taxon>Mucoromycota</taxon>
        <taxon>Glomeromycotina</taxon>
        <taxon>Glomeromycetes</taxon>
        <taxon>Diversisporales</taxon>
        <taxon>Gigasporaceae</taxon>
        <taxon>Gigaspora</taxon>
    </lineage>
</organism>
<protein>
    <submittedName>
        <fullName evidence="1">1641_t:CDS:1</fullName>
    </submittedName>
</protein>
<comment type="caution">
    <text evidence="1">The sequence shown here is derived from an EMBL/GenBank/DDBJ whole genome shotgun (WGS) entry which is preliminary data.</text>
</comment>
<evidence type="ECO:0000313" key="2">
    <source>
        <dbReference type="Proteomes" id="UP000789901"/>
    </source>
</evidence>
<accession>A0ABN7W974</accession>
<evidence type="ECO:0000313" key="1">
    <source>
        <dbReference type="EMBL" id="CAG8822781.1"/>
    </source>
</evidence>
<proteinExistence type="predicted"/>
<keyword evidence="2" id="KW-1185">Reference proteome</keyword>